<accession>S7Q6V0</accession>
<evidence type="ECO:0000256" key="1">
    <source>
        <dbReference type="SAM" id="SignalP"/>
    </source>
</evidence>
<name>S7Q6V0_MYOBR</name>
<evidence type="ECO:0000313" key="2">
    <source>
        <dbReference type="EMBL" id="EPQ19103.1"/>
    </source>
</evidence>
<dbReference type="Proteomes" id="UP000052978">
    <property type="component" value="Unassembled WGS sequence"/>
</dbReference>
<evidence type="ECO:0000313" key="3">
    <source>
        <dbReference type="Proteomes" id="UP000052978"/>
    </source>
</evidence>
<gene>
    <name evidence="2" type="ORF">D623_10016894</name>
</gene>
<sequence>MVLGWVLLLVMALHLGTRGTKDHIFYDLTESLTCPANNKGCMLSTPYEHPEEPVTYQLISTCHYGELCNRAPTLADSLKAGTTTGRMMRVLLLLQ</sequence>
<keyword evidence="1" id="KW-0732">Signal</keyword>
<proteinExistence type="predicted"/>
<dbReference type="EMBL" id="KE164600">
    <property type="protein sequence ID" value="EPQ19103.1"/>
    <property type="molecule type" value="Genomic_DNA"/>
</dbReference>
<dbReference type="AlphaFoldDB" id="S7Q6V0"/>
<feature type="signal peptide" evidence="1">
    <location>
        <begin position="1"/>
        <end position="19"/>
    </location>
</feature>
<organism evidence="2 3">
    <name type="scientific">Myotis brandtii</name>
    <name type="common">Brandt's bat</name>
    <dbReference type="NCBI Taxonomy" id="109478"/>
    <lineage>
        <taxon>Eukaryota</taxon>
        <taxon>Metazoa</taxon>
        <taxon>Chordata</taxon>
        <taxon>Craniata</taxon>
        <taxon>Vertebrata</taxon>
        <taxon>Euteleostomi</taxon>
        <taxon>Mammalia</taxon>
        <taxon>Eutheria</taxon>
        <taxon>Laurasiatheria</taxon>
        <taxon>Chiroptera</taxon>
        <taxon>Yangochiroptera</taxon>
        <taxon>Vespertilionidae</taxon>
        <taxon>Myotis</taxon>
    </lineage>
</organism>
<feature type="chain" id="PRO_5004544282" evidence="1">
    <location>
        <begin position="20"/>
        <end position="95"/>
    </location>
</feature>
<reference evidence="2 3" key="1">
    <citation type="journal article" date="2013" name="Nat. Commun.">
        <title>Genome analysis reveals insights into physiology and longevity of the Brandt's bat Myotis brandtii.</title>
        <authorList>
            <person name="Seim I."/>
            <person name="Fang X."/>
            <person name="Xiong Z."/>
            <person name="Lobanov A.V."/>
            <person name="Huang Z."/>
            <person name="Ma S."/>
            <person name="Feng Y."/>
            <person name="Turanov A.A."/>
            <person name="Zhu Y."/>
            <person name="Lenz T.L."/>
            <person name="Gerashchenko M.V."/>
            <person name="Fan D."/>
            <person name="Hee Yim S."/>
            <person name="Yao X."/>
            <person name="Jordan D."/>
            <person name="Xiong Y."/>
            <person name="Ma Y."/>
            <person name="Lyapunov A.N."/>
            <person name="Chen G."/>
            <person name="Kulakova O.I."/>
            <person name="Sun Y."/>
            <person name="Lee S.G."/>
            <person name="Bronson R.T."/>
            <person name="Moskalev A.A."/>
            <person name="Sunyaev S.R."/>
            <person name="Zhang G."/>
            <person name="Krogh A."/>
            <person name="Wang J."/>
            <person name="Gladyshev V.N."/>
        </authorList>
    </citation>
    <scope>NUCLEOTIDE SEQUENCE [LARGE SCALE GENOMIC DNA]</scope>
</reference>
<dbReference type="eggNOG" id="ENOG502TDTZ">
    <property type="taxonomic scope" value="Eukaryota"/>
</dbReference>
<protein>
    <submittedName>
        <fullName evidence="2">Sperm acrosome membrane-associated protein 4</fullName>
    </submittedName>
</protein>
<keyword evidence="3" id="KW-1185">Reference proteome</keyword>